<organism evidence="1 2">
    <name type="scientific">Sphaerodactylus townsendi</name>
    <dbReference type="NCBI Taxonomy" id="933632"/>
    <lineage>
        <taxon>Eukaryota</taxon>
        <taxon>Metazoa</taxon>
        <taxon>Chordata</taxon>
        <taxon>Craniata</taxon>
        <taxon>Vertebrata</taxon>
        <taxon>Euteleostomi</taxon>
        <taxon>Lepidosauria</taxon>
        <taxon>Squamata</taxon>
        <taxon>Bifurcata</taxon>
        <taxon>Gekkota</taxon>
        <taxon>Sphaerodactylidae</taxon>
        <taxon>Sphaerodactylus</taxon>
    </lineage>
</organism>
<evidence type="ECO:0000313" key="1">
    <source>
        <dbReference type="EMBL" id="KAH8003452.1"/>
    </source>
</evidence>
<comment type="caution">
    <text evidence="1">The sequence shown here is derived from an EMBL/GenBank/DDBJ whole genome shotgun (WGS) entry which is preliminary data.</text>
</comment>
<gene>
    <name evidence="1" type="primary">CHD7_2</name>
    <name evidence="1" type="ORF">K3G42_018833</name>
</gene>
<reference evidence="1" key="1">
    <citation type="submission" date="2021-08" db="EMBL/GenBank/DDBJ databases">
        <title>The first chromosome-level gecko genome reveals the dynamic sex chromosomes of Neotropical dwarf geckos (Sphaerodactylidae: Sphaerodactylus).</title>
        <authorList>
            <person name="Pinto B.J."/>
            <person name="Keating S.E."/>
            <person name="Gamble T."/>
        </authorList>
    </citation>
    <scope>NUCLEOTIDE SEQUENCE</scope>
    <source>
        <strain evidence="1">TG3544</strain>
    </source>
</reference>
<evidence type="ECO:0000313" key="2">
    <source>
        <dbReference type="Proteomes" id="UP000827872"/>
    </source>
</evidence>
<name>A0ACB8FD99_9SAUR</name>
<dbReference type="EMBL" id="CM037622">
    <property type="protein sequence ID" value="KAH8003452.1"/>
    <property type="molecule type" value="Genomic_DNA"/>
</dbReference>
<protein>
    <submittedName>
        <fullName evidence="1">Choline dehydrogenase 7</fullName>
    </submittedName>
</protein>
<dbReference type="Proteomes" id="UP000827872">
    <property type="component" value="Linkage Group LG09"/>
</dbReference>
<sequence>MNKVDVYHLRFVCLFQKRRSSRQVKRKRYTEDLEFKISDEEVDDADAAGRNSPSSTSQSEQQESADADGPVVEKIMSSRTVKKQMENGEEVETEEFYVKYKNFSYLHCQWASVEVLDKDRRIQQKIKRFKAKQGQNKFLSEIDDELFNPDYVEVDRILDISHSKDDNGEPVTHYLVKWCSLPYEDSTWELKQDIDQAKIEEFEGRALSRGAGKRNERPPADDWKKSECSREYKNNNKLREYQLEGVNWLLFNWYNTRNCILADEMGLGKTIQSITFLYEIYLKGIHGPFLVIAPLSTIPNWEREFRTWTELNVVVYHGSQASRRTIQSYEMYFKDPQDRVIKGSYKFHAIITTFEMILTDCPELRNIPWRCVIIDEAHRLKNRNCKLLEGLKMMDLEHKVLLTGTPLQNTVEELFSLLHFLEPGRFPSETTFMQEFGDLKTEEQVHLVDARITALQTSRLVTEDGEGSIRDLLDMTAEQCSQRAHEAMTLSIKACASDSIISRAAIRLARKMVGLLPENNHKLMEEPAVYSRQWPFLPVVP</sequence>
<accession>A0ACB8FD99</accession>
<keyword evidence="2" id="KW-1185">Reference proteome</keyword>
<proteinExistence type="predicted"/>